<reference evidence="1" key="1">
    <citation type="journal article" date="2021" name="New Phytol.">
        <title>Evolutionary innovations through gain and loss of genes in the ectomycorrhizal Boletales.</title>
        <authorList>
            <person name="Wu G."/>
            <person name="Miyauchi S."/>
            <person name="Morin E."/>
            <person name="Kuo A."/>
            <person name="Drula E."/>
            <person name="Varga T."/>
            <person name="Kohler A."/>
            <person name="Feng B."/>
            <person name="Cao Y."/>
            <person name="Lipzen A."/>
            <person name="Daum C."/>
            <person name="Hundley H."/>
            <person name="Pangilinan J."/>
            <person name="Johnson J."/>
            <person name="Barry K."/>
            <person name="LaButti K."/>
            <person name="Ng V."/>
            <person name="Ahrendt S."/>
            <person name="Min B."/>
            <person name="Choi I.G."/>
            <person name="Park H."/>
            <person name="Plett J.M."/>
            <person name="Magnuson J."/>
            <person name="Spatafora J.W."/>
            <person name="Nagy L.G."/>
            <person name="Henrissat B."/>
            <person name="Grigoriev I.V."/>
            <person name="Yang Z.L."/>
            <person name="Xu J."/>
            <person name="Martin F.M."/>
        </authorList>
    </citation>
    <scope>NUCLEOTIDE SEQUENCE</scope>
    <source>
        <strain evidence="1">KUC20120723A-06</strain>
    </source>
</reference>
<keyword evidence="2" id="KW-1185">Reference proteome</keyword>
<dbReference type="Proteomes" id="UP000790709">
    <property type="component" value="Unassembled WGS sequence"/>
</dbReference>
<name>A0ACB8B513_9AGAM</name>
<sequence>MNMTLVVGSVKVASALFERRSSIYSNRIGATLYHLKPWGHVLGAGREDGFTGATGDPEGHLTMLVLLRPQTTHWVLIISRFSAALIMAVTYGYKVITRDGPWALLNSLKRTTLRDPVFEILSRRHPPPERFPMRFKEQRIPPLTTHTGLRARGERRVQERGIAGLRRVDLWFNDKEDPPPPNERPPKKAGLE</sequence>
<evidence type="ECO:0000313" key="1">
    <source>
        <dbReference type="EMBL" id="KAH7919817.1"/>
    </source>
</evidence>
<organism evidence="1 2">
    <name type="scientific">Leucogyrophana mollusca</name>
    <dbReference type="NCBI Taxonomy" id="85980"/>
    <lineage>
        <taxon>Eukaryota</taxon>
        <taxon>Fungi</taxon>
        <taxon>Dikarya</taxon>
        <taxon>Basidiomycota</taxon>
        <taxon>Agaricomycotina</taxon>
        <taxon>Agaricomycetes</taxon>
        <taxon>Agaricomycetidae</taxon>
        <taxon>Boletales</taxon>
        <taxon>Boletales incertae sedis</taxon>
        <taxon>Leucogyrophana</taxon>
    </lineage>
</organism>
<protein>
    <submittedName>
        <fullName evidence="1">Uncharacterized protein</fullName>
    </submittedName>
</protein>
<accession>A0ACB8B513</accession>
<evidence type="ECO:0000313" key="2">
    <source>
        <dbReference type="Proteomes" id="UP000790709"/>
    </source>
</evidence>
<gene>
    <name evidence="1" type="ORF">BV22DRAFT_1183059</name>
</gene>
<dbReference type="EMBL" id="MU266627">
    <property type="protein sequence ID" value="KAH7919817.1"/>
    <property type="molecule type" value="Genomic_DNA"/>
</dbReference>
<proteinExistence type="predicted"/>
<comment type="caution">
    <text evidence="1">The sequence shown here is derived from an EMBL/GenBank/DDBJ whole genome shotgun (WGS) entry which is preliminary data.</text>
</comment>